<reference evidence="2 3" key="1">
    <citation type="submission" date="2024-09" db="EMBL/GenBank/DDBJ databases">
        <authorList>
            <person name="Sun Q."/>
            <person name="Mori K."/>
        </authorList>
    </citation>
    <scope>NUCLEOTIDE SEQUENCE [LARGE SCALE GENOMIC DNA]</scope>
    <source>
        <strain evidence="2 3">JCM 13852</strain>
    </source>
</reference>
<evidence type="ECO:0000256" key="1">
    <source>
        <dbReference type="SAM" id="Phobius"/>
    </source>
</evidence>
<accession>A0ABV5U8J0</accession>
<dbReference type="EMBL" id="JBHMBK010000021">
    <property type="protein sequence ID" value="MFB9687719.1"/>
    <property type="molecule type" value="Genomic_DNA"/>
</dbReference>
<keyword evidence="1" id="KW-1133">Transmembrane helix</keyword>
<proteinExistence type="predicted"/>
<keyword evidence="3" id="KW-1185">Reference proteome</keyword>
<keyword evidence="1" id="KW-0472">Membrane</keyword>
<keyword evidence="1" id="KW-0812">Transmembrane</keyword>
<dbReference type="Proteomes" id="UP001589535">
    <property type="component" value="Unassembled WGS sequence"/>
</dbReference>
<name>A0ABV5U8J0_9PSEU</name>
<sequence>MIRLAAWWRTVRTALPRIRKTTAAVWGTLTPPAVVGVLALAGVHIDTATAVLILGVGTAVLAPAAVYRAKANEPAPGSAPEAPPDPG</sequence>
<feature type="transmembrane region" description="Helical" evidence="1">
    <location>
        <begin position="21"/>
        <end position="41"/>
    </location>
</feature>
<protein>
    <submittedName>
        <fullName evidence="2">Uncharacterized protein</fullName>
    </submittedName>
</protein>
<organism evidence="2 3">
    <name type="scientific">Amycolatopsis plumensis</name>
    <dbReference type="NCBI Taxonomy" id="236508"/>
    <lineage>
        <taxon>Bacteria</taxon>
        <taxon>Bacillati</taxon>
        <taxon>Actinomycetota</taxon>
        <taxon>Actinomycetes</taxon>
        <taxon>Pseudonocardiales</taxon>
        <taxon>Pseudonocardiaceae</taxon>
        <taxon>Amycolatopsis</taxon>
    </lineage>
</organism>
<evidence type="ECO:0000313" key="2">
    <source>
        <dbReference type="EMBL" id="MFB9687719.1"/>
    </source>
</evidence>
<comment type="caution">
    <text evidence="2">The sequence shown here is derived from an EMBL/GenBank/DDBJ whole genome shotgun (WGS) entry which is preliminary data.</text>
</comment>
<feature type="transmembrane region" description="Helical" evidence="1">
    <location>
        <begin position="47"/>
        <end position="67"/>
    </location>
</feature>
<gene>
    <name evidence="2" type="ORF">ACFFTO_26365</name>
</gene>
<evidence type="ECO:0000313" key="3">
    <source>
        <dbReference type="Proteomes" id="UP001589535"/>
    </source>
</evidence>
<dbReference type="RefSeq" id="WP_378198552.1">
    <property type="nucleotide sequence ID" value="NZ_JBHMBK010000021.1"/>
</dbReference>